<dbReference type="EMBL" id="BARW01034728">
    <property type="protein sequence ID" value="GAJ09469.1"/>
    <property type="molecule type" value="Genomic_DNA"/>
</dbReference>
<dbReference type="AlphaFoldDB" id="X1TW68"/>
<sequence>IFIEYTFVYFPKMNIANLGIGVNANIVDLERKKSGSYVDSNVTVLSLGASIQYIFQLRGFFEGIVLDVNLGGAKSYLFINEERWSSIDPYVKGGINFIINPFGNLHMSFKAGIFSIDYRERPMDALFFEIGILGY</sequence>
<feature type="non-terminal residue" evidence="1">
    <location>
        <position position="1"/>
    </location>
</feature>
<organism evidence="1">
    <name type="scientific">marine sediment metagenome</name>
    <dbReference type="NCBI Taxonomy" id="412755"/>
    <lineage>
        <taxon>unclassified sequences</taxon>
        <taxon>metagenomes</taxon>
        <taxon>ecological metagenomes</taxon>
    </lineage>
</organism>
<reference evidence="1" key="1">
    <citation type="journal article" date="2014" name="Front. Microbiol.">
        <title>High frequency of phylogenetically diverse reductive dehalogenase-homologous genes in deep subseafloor sedimentary metagenomes.</title>
        <authorList>
            <person name="Kawai M."/>
            <person name="Futagami T."/>
            <person name="Toyoda A."/>
            <person name="Takaki Y."/>
            <person name="Nishi S."/>
            <person name="Hori S."/>
            <person name="Arai W."/>
            <person name="Tsubouchi T."/>
            <person name="Morono Y."/>
            <person name="Uchiyama I."/>
            <person name="Ito T."/>
            <person name="Fujiyama A."/>
            <person name="Inagaki F."/>
            <person name="Takami H."/>
        </authorList>
    </citation>
    <scope>NUCLEOTIDE SEQUENCE</scope>
    <source>
        <strain evidence="1">Expedition CK06-06</strain>
    </source>
</reference>
<gene>
    <name evidence="1" type="ORF">S12H4_54342</name>
</gene>
<evidence type="ECO:0000313" key="1">
    <source>
        <dbReference type="EMBL" id="GAJ09469.1"/>
    </source>
</evidence>
<name>X1TW68_9ZZZZ</name>
<protein>
    <submittedName>
        <fullName evidence="1">Uncharacterized protein</fullName>
    </submittedName>
</protein>
<accession>X1TW68</accession>
<proteinExistence type="predicted"/>
<comment type="caution">
    <text evidence="1">The sequence shown here is derived from an EMBL/GenBank/DDBJ whole genome shotgun (WGS) entry which is preliminary data.</text>
</comment>